<dbReference type="InterPro" id="IPR003786">
    <property type="entry name" value="FdhD"/>
</dbReference>
<dbReference type="Gene3D" id="3.40.140.10">
    <property type="entry name" value="Cytidine Deaminase, domain 2"/>
    <property type="match status" value="1"/>
</dbReference>
<keyword evidence="5" id="KW-1185">Reference proteome</keyword>
<accession>A0ABT2YTY0</accession>
<comment type="subcellular location">
    <subcellularLocation>
        <location evidence="3">Cytoplasm</location>
    </subcellularLocation>
</comment>
<comment type="function">
    <text evidence="3">Required for formate dehydrogenase (FDH) activity. Acts as a sulfur carrier protein that transfers sulfur from IscS to the molybdenum cofactor prior to its insertion into FDH.</text>
</comment>
<comment type="caution">
    <text evidence="3">Lacks conserved residue(s) required for the propagation of feature annotation.</text>
</comment>
<evidence type="ECO:0000313" key="5">
    <source>
        <dbReference type="Proteomes" id="UP001209713"/>
    </source>
</evidence>
<dbReference type="InterPro" id="IPR016193">
    <property type="entry name" value="Cytidine_deaminase-like"/>
</dbReference>
<feature type="active site" description="Cysteine persulfide intermediate" evidence="3">
    <location>
        <position position="114"/>
    </location>
</feature>
<keyword evidence="1 3" id="KW-0963">Cytoplasm</keyword>
<evidence type="ECO:0000313" key="4">
    <source>
        <dbReference type="EMBL" id="MCV2403330.1"/>
    </source>
</evidence>
<dbReference type="PANTHER" id="PTHR30592:SF1">
    <property type="entry name" value="SULFUR CARRIER PROTEIN FDHD"/>
    <property type="match status" value="1"/>
</dbReference>
<evidence type="ECO:0000256" key="3">
    <source>
        <dbReference type="HAMAP-Rule" id="MF_00187"/>
    </source>
</evidence>
<evidence type="ECO:0000256" key="1">
    <source>
        <dbReference type="ARBA" id="ARBA00022490"/>
    </source>
</evidence>
<dbReference type="Gene3D" id="3.10.20.10">
    <property type="match status" value="1"/>
</dbReference>
<organism evidence="4 5">
    <name type="scientific">Marinomonas sargassi</name>
    <dbReference type="NCBI Taxonomy" id="2984494"/>
    <lineage>
        <taxon>Bacteria</taxon>
        <taxon>Pseudomonadati</taxon>
        <taxon>Pseudomonadota</taxon>
        <taxon>Gammaproteobacteria</taxon>
        <taxon>Oceanospirillales</taxon>
        <taxon>Oceanospirillaceae</taxon>
        <taxon>Marinomonas</taxon>
    </lineage>
</organism>
<dbReference type="RefSeq" id="WP_263530704.1">
    <property type="nucleotide sequence ID" value="NZ_JAOVZB010000004.1"/>
</dbReference>
<proteinExistence type="inferred from homology"/>
<dbReference type="HAMAP" id="MF_00187">
    <property type="entry name" value="FdhD"/>
    <property type="match status" value="1"/>
</dbReference>
<dbReference type="Proteomes" id="UP001209713">
    <property type="component" value="Unassembled WGS sequence"/>
</dbReference>
<dbReference type="NCBIfam" id="TIGR00129">
    <property type="entry name" value="fdhD_narQ"/>
    <property type="match status" value="1"/>
</dbReference>
<dbReference type="Pfam" id="PF02634">
    <property type="entry name" value="FdhD-NarQ"/>
    <property type="match status" value="1"/>
</dbReference>
<dbReference type="SUPFAM" id="SSF53927">
    <property type="entry name" value="Cytidine deaminase-like"/>
    <property type="match status" value="1"/>
</dbReference>
<protein>
    <recommendedName>
        <fullName evidence="3">Sulfur carrier protein FdhD</fullName>
    </recommendedName>
</protein>
<dbReference type="PIRSF" id="PIRSF015626">
    <property type="entry name" value="FdhD"/>
    <property type="match status" value="1"/>
</dbReference>
<evidence type="ECO:0000256" key="2">
    <source>
        <dbReference type="ARBA" id="ARBA00023150"/>
    </source>
</evidence>
<keyword evidence="2 3" id="KW-0501">Molybdenum cofactor biosynthesis</keyword>
<comment type="caution">
    <text evidence="4">The sequence shown here is derived from an EMBL/GenBank/DDBJ whole genome shotgun (WGS) entry which is preliminary data.</text>
</comment>
<sequence length="275" mass="29780">MSASLPSFKGYQDTNFAGINPSSAPLVEETPLAISINGIAYAVIMVTPINLEVFVIGYCLSEGLINSTSDIRDIHIETRKVQLDIDSIQINLEVSSRLFAQFKKQRAHLGASGCGLCGLESLTQALPVLNKLEPSRPLSIDTLNDLRKALVEHQTLGSKTGAIHAALLLAPDNTPLCCMEDIGRHNALDKVIGYAAQKKISLHNHNILMSSRCSTELVQKAVRAGLSYLTHLASPSTLAIKLAQHYRLALIHLPKADNARIFSPVSINKDINNDG</sequence>
<name>A0ABT2YTY0_9GAMM</name>
<reference evidence="4 5" key="1">
    <citation type="submission" date="2022-10" db="EMBL/GenBank/DDBJ databases">
        <title>Marinomonas transparenta sp. nov. and Marinomonas sargassi sp. nov., isolated from marine alga (Sargassum natans (L.) Gaillon).</title>
        <authorList>
            <person name="Wang Y."/>
        </authorList>
    </citation>
    <scope>NUCLEOTIDE SEQUENCE [LARGE SCALE GENOMIC DNA]</scope>
    <source>
        <strain evidence="4 5">C2222</strain>
    </source>
</reference>
<gene>
    <name evidence="3 4" type="primary">fdhD</name>
    <name evidence="4" type="ORF">OFY17_10600</name>
</gene>
<dbReference type="PANTHER" id="PTHR30592">
    <property type="entry name" value="FORMATE DEHYDROGENASE"/>
    <property type="match status" value="1"/>
</dbReference>
<dbReference type="EMBL" id="JAOVZB010000004">
    <property type="protein sequence ID" value="MCV2403330.1"/>
    <property type="molecule type" value="Genomic_DNA"/>
</dbReference>
<comment type="similarity">
    <text evidence="3">Belongs to the FdhD family.</text>
</comment>